<feature type="transmembrane region" description="Helical" evidence="1">
    <location>
        <begin position="349"/>
        <end position="371"/>
    </location>
</feature>
<feature type="transmembrane region" description="Helical" evidence="1">
    <location>
        <begin position="415"/>
        <end position="438"/>
    </location>
</feature>
<sequence length="562" mass="64415">MASHRKHDAASDGRSGFDTRDYKKLPGHDWRLNGIFNLLERKWFERGWIIQEVSVSRDAQLRCGADSVALVDFYRAFRYLSFIGVNLLRQEHFDNITGISTSQMLYQTKSDRPLHSLLLRHRRAQTTLQVDKIYALAGLASDWAELKLKIDYGKPWKEVYRDVAVAVLQHSGTLDILSGPRPPTYDPDYKDLPSWVPDWTIRDQMMSLLGHEMGASHMYSNCAGGNDRPSVRFSDKFRHLILSGATIGTVEEVGQVMRPINTDSIPMDSWLSGLHATHLAFGLHQQVYASWEKVARFHCRGMIYPTGEQVYDAYWQTLLCGYSFEPYERRRKLFVAWDRTLYLHRFNSLLFNFPVLHSITGVLIGGLVLLYEVLASGRFLFLWPGDTLTTALFLTFLMELITGTFASSSKMFKHVVVVICVALARSRSWIVNLVYILYSLYLLCDRSFEAEVFVRQFTKMAIPRFLLEKTGLFLARRWTDPRAFYKMMPCRNRTMARTSSGYIGMVPGTARPGDVLVVFQGGKLPFVLRARGSHWVIVGDAYVHGVMNGELLESEFCEFIIE</sequence>
<organism evidence="2 3">
    <name type="scientific">Fusarium albosuccineum</name>
    <dbReference type="NCBI Taxonomy" id="1237068"/>
    <lineage>
        <taxon>Eukaryota</taxon>
        <taxon>Fungi</taxon>
        <taxon>Dikarya</taxon>
        <taxon>Ascomycota</taxon>
        <taxon>Pezizomycotina</taxon>
        <taxon>Sordariomycetes</taxon>
        <taxon>Hypocreomycetidae</taxon>
        <taxon>Hypocreales</taxon>
        <taxon>Nectriaceae</taxon>
        <taxon>Fusarium</taxon>
        <taxon>Fusarium decemcellulare species complex</taxon>
    </lineage>
</organism>
<dbReference type="PANTHER" id="PTHR24148">
    <property type="entry name" value="ANKYRIN REPEAT DOMAIN-CONTAINING PROTEIN 39 HOMOLOG-RELATED"/>
    <property type="match status" value="1"/>
</dbReference>
<dbReference type="Proteomes" id="UP000554235">
    <property type="component" value="Unassembled WGS sequence"/>
</dbReference>
<keyword evidence="1" id="KW-0812">Transmembrane</keyword>
<dbReference type="InterPro" id="IPR052895">
    <property type="entry name" value="HetReg/Transcr_Mod"/>
</dbReference>
<feature type="transmembrane region" description="Helical" evidence="1">
    <location>
        <begin position="391"/>
        <end position="408"/>
    </location>
</feature>
<keyword evidence="3" id="KW-1185">Reference proteome</keyword>
<dbReference type="PANTHER" id="PTHR24148:SF64">
    <property type="entry name" value="HETEROKARYON INCOMPATIBILITY DOMAIN-CONTAINING PROTEIN"/>
    <property type="match status" value="1"/>
</dbReference>
<keyword evidence="1" id="KW-1133">Transmembrane helix</keyword>
<dbReference type="Pfam" id="PF26639">
    <property type="entry name" value="Het-6_barrel"/>
    <property type="match status" value="1"/>
</dbReference>
<dbReference type="AlphaFoldDB" id="A0A8H4LAB2"/>
<protein>
    <submittedName>
        <fullName evidence="2">Heterokaryon incompatibility</fullName>
    </submittedName>
</protein>
<proteinExistence type="predicted"/>
<evidence type="ECO:0000313" key="2">
    <source>
        <dbReference type="EMBL" id="KAF4465970.1"/>
    </source>
</evidence>
<evidence type="ECO:0000256" key="1">
    <source>
        <dbReference type="SAM" id="Phobius"/>
    </source>
</evidence>
<accession>A0A8H4LAB2</accession>
<evidence type="ECO:0000313" key="3">
    <source>
        <dbReference type="Proteomes" id="UP000554235"/>
    </source>
</evidence>
<gene>
    <name evidence="2" type="ORF">FALBO_7179</name>
</gene>
<dbReference type="EMBL" id="JAADYS010000950">
    <property type="protein sequence ID" value="KAF4465970.1"/>
    <property type="molecule type" value="Genomic_DNA"/>
</dbReference>
<name>A0A8H4LAB2_9HYPO</name>
<keyword evidence="1" id="KW-0472">Membrane</keyword>
<comment type="caution">
    <text evidence="2">The sequence shown here is derived from an EMBL/GenBank/DDBJ whole genome shotgun (WGS) entry which is preliminary data.</text>
</comment>
<reference evidence="2 3" key="1">
    <citation type="submission" date="2020-01" db="EMBL/GenBank/DDBJ databases">
        <title>Identification and distribution of gene clusters putatively required for synthesis of sphingolipid metabolism inhibitors in phylogenetically diverse species of the filamentous fungus Fusarium.</title>
        <authorList>
            <person name="Kim H.-S."/>
            <person name="Busman M."/>
            <person name="Brown D.W."/>
            <person name="Divon H."/>
            <person name="Uhlig S."/>
            <person name="Proctor R.H."/>
        </authorList>
    </citation>
    <scope>NUCLEOTIDE SEQUENCE [LARGE SCALE GENOMIC DNA]</scope>
    <source>
        <strain evidence="2 3">NRRL 20459</strain>
    </source>
</reference>
<dbReference type="OrthoDB" id="2157530at2759"/>